<keyword evidence="3" id="KW-0732">Signal</keyword>
<keyword evidence="11" id="KW-1185">Reference proteome</keyword>
<evidence type="ECO:0000256" key="7">
    <source>
        <dbReference type="PROSITE-ProRule" id="PRU00196"/>
    </source>
</evidence>
<dbReference type="PROSITE" id="PS50287">
    <property type="entry name" value="SRCR_2"/>
    <property type="match status" value="2"/>
</dbReference>
<organism evidence="10 11">
    <name type="scientific">Umbra pygmaea</name>
    <name type="common">Eastern mudminnow</name>
    <dbReference type="NCBI Taxonomy" id="75934"/>
    <lineage>
        <taxon>Eukaryota</taxon>
        <taxon>Metazoa</taxon>
        <taxon>Chordata</taxon>
        <taxon>Craniata</taxon>
        <taxon>Vertebrata</taxon>
        <taxon>Euteleostomi</taxon>
        <taxon>Actinopterygii</taxon>
        <taxon>Neopterygii</taxon>
        <taxon>Teleostei</taxon>
        <taxon>Protacanthopterygii</taxon>
        <taxon>Esociformes</taxon>
        <taxon>Umbridae</taxon>
        <taxon>Umbra</taxon>
    </lineage>
</organism>
<dbReference type="PRINTS" id="PR00258">
    <property type="entry name" value="SPERACTRCPTR"/>
</dbReference>
<evidence type="ECO:0000259" key="8">
    <source>
        <dbReference type="PROSITE" id="PS50287"/>
    </source>
</evidence>
<evidence type="ECO:0000256" key="2">
    <source>
        <dbReference type="ARBA" id="ARBA00022525"/>
    </source>
</evidence>
<dbReference type="SUPFAM" id="SSF48726">
    <property type="entry name" value="Immunoglobulin"/>
    <property type="match status" value="1"/>
</dbReference>
<evidence type="ECO:0000256" key="1">
    <source>
        <dbReference type="ARBA" id="ARBA00004613"/>
    </source>
</evidence>
<reference evidence="10 11" key="1">
    <citation type="submission" date="2024-06" db="EMBL/GenBank/DDBJ databases">
        <authorList>
            <person name="Pan Q."/>
            <person name="Wen M."/>
            <person name="Jouanno E."/>
            <person name="Zahm M."/>
            <person name="Klopp C."/>
            <person name="Cabau C."/>
            <person name="Louis A."/>
            <person name="Berthelot C."/>
            <person name="Parey E."/>
            <person name="Roest Crollius H."/>
            <person name="Montfort J."/>
            <person name="Robinson-Rechavi M."/>
            <person name="Bouchez O."/>
            <person name="Lampietro C."/>
            <person name="Lopez Roques C."/>
            <person name="Donnadieu C."/>
            <person name="Postlethwait J."/>
            <person name="Bobe J."/>
            <person name="Verreycken H."/>
            <person name="Guiguen Y."/>
        </authorList>
    </citation>
    <scope>NUCLEOTIDE SEQUENCE [LARGE SCALE GENOMIC DNA]</scope>
    <source>
        <strain evidence="10">Up_M1</strain>
        <tissue evidence="10">Testis</tissue>
    </source>
</reference>
<proteinExistence type="predicted"/>
<evidence type="ECO:0000256" key="3">
    <source>
        <dbReference type="ARBA" id="ARBA00022729"/>
    </source>
</evidence>
<keyword evidence="2" id="KW-0964">Secreted</keyword>
<keyword evidence="5 7" id="KW-1015">Disulfide bond</keyword>
<dbReference type="PANTHER" id="PTHR48071:SF15">
    <property type="entry name" value="SRCR DOMAIN-CONTAINING PROTEIN"/>
    <property type="match status" value="1"/>
</dbReference>
<feature type="disulfide bond" evidence="7">
    <location>
        <begin position="6"/>
        <end position="16"/>
    </location>
</feature>
<name>A0ABD0X0H1_UMBPY</name>
<feature type="domain" description="Ig-like" evidence="9">
    <location>
        <begin position="112"/>
        <end position="202"/>
    </location>
</feature>
<dbReference type="InterPro" id="IPR007110">
    <property type="entry name" value="Ig-like_dom"/>
</dbReference>
<protein>
    <submittedName>
        <fullName evidence="10">Uncharacterized protein</fullName>
    </submittedName>
</protein>
<gene>
    <name evidence="10" type="ORF">UPYG_G00096880</name>
</gene>
<dbReference type="Gene3D" id="3.10.250.10">
    <property type="entry name" value="SRCR-like domain"/>
    <property type="match status" value="2"/>
</dbReference>
<sequence>MDDVKCSGSERELKQCPHNGFGKENCDHSEDAGVICSADPIIRLANVSGLCSGRVEVYKEGRWGTVCDDNWDINDAKVTNYYCLQSTTYNNQKIFSSSSNSINLTILVLIHPKISLSAPNGSMVWTTQGSVVTRGTNFSITCSIQTQYPGGLFHLYFSGSNSTETKPSVNHSASFTFPVAEYKDQGSYSCSYEVNVSSRTFHSY</sequence>
<keyword evidence="6" id="KW-0325">Glycoprotein</keyword>
<evidence type="ECO:0000256" key="6">
    <source>
        <dbReference type="ARBA" id="ARBA00023180"/>
    </source>
</evidence>
<dbReference type="InterPro" id="IPR036179">
    <property type="entry name" value="Ig-like_dom_sf"/>
</dbReference>
<dbReference type="SUPFAM" id="SSF56487">
    <property type="entry name" value="SRCR-like"/>
    <property type="match status" value="2"/>
</dbReference>
<evidence type="ECO:0000259" key="9">
    <source>
        <dbReference type="PROSITE" id="PS50835"/>
    </source>
</evidence>
<evidence type="ECO:0000313" key="11">
    <source>
        <dbReference type="Proteomes" id="UP001557470"/>
    </source>
</evidence>
<dbReference type="InterPro" id="IPR036772">
    <property type="entry name" value="SRCR-like_dom_sf"/>
</dbReference>
<keyword evidence="4" id="KW-0677">Repeat</keyword>
<comment type="subcellular location">
    <subcellularLocation>
        <location evidence="1">Secreted</location>
    </subcellularLocation>
</comment>
<comment type="caution">
    <text evidence="7">Lacks conserved residue(s) required for the propagation of feature annotation.</text>
</comment>
<evidence type="ECO:0000313" key="10">
    <source>
        <dbReference type="EMBL" id="KAL0992694.1"/>
    </source>
</evidence>
<evidence type="ECO:0000256" key="4">
    <source>
        <dbReference type="ARBA" id="ARBA00022737"/>
    </source>
</evidence>
<comment type="caution">
    <text evidence="10">The sequence shown here is derived from an EMBL/GenBank/DDBJ whole genome shotgun (WGS) entry which is preliminary data.</text>
</comment>
<dbReference type="EMBL" id="JAGEUA010000003">
    <property type="protein sequence ID" value="KAL0992694.1"/>
    <property type="molecule type" value="Genomic_DNA"/>
</dbReference>
<dbReference type="PROSITE" id="PS50835">
    <property type="entry name" value="IG_LIKE"/>
    <property type="match status" value="1"/>
</dbReference>
<dbReference type="InterPro" id="IPR001190">
    <property type="entry name" value="SRCR"/>
</dbReference>
<dbReference type="SMART" id="SM00202">
    <property type="entry name" value="SR"/>
    <property type="match status" value="1"/>
</dbReference>
<accession>A0ABD0X0H1</accession>
<dbReference type="AlphaFoldDB" id="A0ABD0X0H1"/>
<evidence type="ECO:0000256" key="5">
    <source>
        <dbReference type="ARBA" id="ARBA00023157"/>
    </source>
</evidence>
<feature type="domain" description="SRCR" evidence="8">
    <location>
        <begin position="42"/>
        <end position="85"/>
    </location>
</feature>
<dbReference type="PANTHER" id="PTHR48071">
    <property type="entry name" value="SRCR DOMAIN-CONTAINING PROTEIN"/>
    <property type="match status" value="1"/>
</dbReference>
<dbReference type="Pfam" id="PF00047">
    <property type="entry name" value="ig"/>
    <property type="match status" value="1"/>
</dbReference>
<dbReference type="InterPro" id="IPR013151">
    <property type="entry name" value="Immunoglobulin_dom"/>
</dbReference>
<feature type="domain" description="SRCR" evidence="8">
    <location>
        <begin position="1"/>
        <end position="37"/>
    </location>
</feature>
<dbReference type="Proteomes" id="UP001557470">
    <property type="component" value="Unassembled WGS sequence"/>
</dbReference>
<dbReference type="Pfam" id="PF00530">
    <property type="entry name" value="SRCR"/>
    <property type="match status" value="2"/>
</dbReference>